<reference evidence="1" key="1">
    <citation type="submission" date="2021-03" db="EMBL/GenBank/DDBJ databases">
        <authorList>
            <consortium name="DOE Joint Genome Institute"/>
            <person name="Ahrendt S."/>
            <person name="Looney B.P."/>
            <person name="Miyauchi S."/>
            <person name="Morin E."/>
            <person name="Drula E."/>
            <person name="Courty P.E."/>
            <person name="Chicoki N."/>
            <person name="Fauchery L."/>
            <person name="Kohler A."/>
            <person name="Kuo A."/>
            <person name="Labutti K."/>
            <person name="Pangilinan J."/>
            <person name="Lipzen A."/>
            <person name="Riley R."/>
            <person name="Andreopoulos W."/>
            <person name="He G."/>
            <person name="Johnson J."/>
            <person name="Barry K.W."/>
            <person name="Grigoriev I.V."/>
            <person name="Nagy L."/>
            <person name="Hibbett D."/>
            <person name="Henrissat B."/>
            <person name="Matheny P.B."/>
            <person name="Labbe J."/>
            <person name="Martin F."/>
        </authorList>
    </citation>
    <scope>NUCLEOTIDE SEQUENCE</scope>
    <source>
        <strain evidence="1">HHB10654</strain>
    </source>
</reference>
<sequence>MDNVLPANIDAAEELLEDSDDGQLIQSLSPFKNLCLEPHPPIARIPAELLLIIFKICATQDPPSSKRAPKLSDASGSEAVVPLGWILVTHVCRHWRQVALDDASIWGRVDFLLGPQWGQEMLIRSKSAPITVVSICTWIRDERMHRLAASLATHLPDHLSHLRALTLRGPQRFFRKILHTLSGAAPLLETIDLAGYGGLDSLPIQAPPTFLSSPRLHSVTLRDIPLSGPFLSTGSLARLHIQGTMGSVSRPWPTITHLLDFLIATPSLKDVLLERCLPQDLSQQLQDDRVATMPCLSRLVLTGRAAAAANILRHIILSPRCNLTLQCVSDDHSSAECSDILALIPRHFPEAALPPQSLEVRDGEYGDVTIRLQTWDLGDPAPITLGSPDRTSSLSFTFSWSMPTTGALFRELRQAHEALGVVEVRQLVLNVDPLDDSGWSVERWSDTFGAYVEVQTLKVTGPDATIALSEALAGARGALFPALRELHVAEVPFGRVHPAQGHLPFFYAFKTILEGLKARGTGLDVLDVSKCEIRRRWVRHIEDVVEVVRWDGYEGRMESGLDSDEDSEDPDVW</sequence>
<gene>
    <name evidence="1" type="ORF">BV25DRAFT_1572924</name>
</gene>
<accession>A0ACB8SJB2</accession>
<reference evidence="1" key="2">
    <citation type="journal article" date="2022" name="New Phytol.">
        <title>Evolutionary transition to the ectomycorrhizal habit in the genomes of a hyperdiverse lineage of mushroom-forming fungi.</title>
        <authorList>
            <person name="Looney B."/>
            <person name="Miyauchi S."/>
            <person name="Morin E."/>
            <person name="Drula E."/>
            <person name="Courty P.E."/>
            <person name="Kohler A."/>
            <person name="Kuo A."/>
            <person name="LaButti K."/>
            <person name="Pangilinan J."/>
            <person name="Lipzen A."/>
            <person name="Riley R."/>
            <person name="Andreopoulos W."/>
            <person name="He G."/>
            <person name="Johnson J."/>
            <person name="Nolan M."/>
            <person name="Tritt A."/>
            <person name="Barry K.W."/>
            <person name="Grigoriev I.V."/>
            <person name="Nagy L.G."/>
            <person name="Hibbett D."/>
            <person name="Henrissat B."/>
            <person name="Matheny P.B."/>
            <person name="Labbe J."/>
            <person name="Martin F.M."/>
        </authorList>
    </citation>
    <scope>NUCLEOTIDE SEQUENCE</scope>
    <source>
        <strain evidence="1">HHB10654</strain>
    </source>
</reference>
<proteinExistence type="predicted"/>
<name>A0ACB8SJB2_9AGAM</name>
<evidence type="ECO:0000313" key="1">
    <source>
        <dbReference type="EMBL" id="KAI0056525.1"/>
    </source>
</evidence>
<dbReference type="Proteomes" id="UP000814140">
    <property type="component" value="Unassembled WGS sequence"/>
</dbReference>
<comment type="caution">
    <text evidence="1">The sequence shown here is derived from an EMBL/GenBank/DDBJ whole genome shotgun (WGS) entry which is preliminary data.</text>
</comment>
<organism evidence="1 2">
    <name type="scientific">Artomyces pyxidatus</name>
    <dbReference type="NCBI Taxonomy" id="48021"/>
    <lineage>
        <taxon>Eukaryota</taxon>
        <taxon>Fungi</taxon>
        <taxon>Dikarya</taxon>
        <taxon>Basidiomycota</taxon>
        <taxon>Agaricomycotina</taxon>
        <taxon>Agaricomycetes</taxon>
        <taxon>Russulales</taxon>
        <taxon>Auriscalpiaceae</taxon>
        <taxon>Artomyces</taxon>
    </lineage>
</organism>
<evidence type="ECO:0000313" key="2">
    <source>
        <dbReference type="Proteomes" id="UP000814140"/>
    </source>
</evidence>
<protein>
    <submittedName>
        <fullName evidence="1">Uncharacterized protein</fullName>
    </submittedName>
</protein>
<dbReference type="EMBL" id="MU277263">
    <property type="protein sequence ID" value="KAI0056525.1"/>
    <property type="molecule type" value="Genomic_DNA"/>
</dbReference>
<keyword evidence="2" id="KW-1185">Reference proteome</keyword>